<sequence length="181" mass="20859">MSEIPEKTLPIILDSSDSPSLFVNHNIKYRMELPSLPSCEWDCLVLDTPKGEDLILGFGFLNHFNTSIDWRQGLLSFNSDDEDYYDPSKSFSNESSPSKSCAALVGDSRKHHFHLLSIFLTLIPITNYYPLEMKSSNRFKMLEKIILFLHFISSLGILAFLLHLIMTCCRSCWMKRKSKKK</sequence>
<reference evidence="2" key="1">
    <citation type="submission" date="2021-03" db="EMBL/GenBank/DDBJ databases">
        <title>Draft genome sequence of rust myrtle Austropuccinia psidii MF-1, a brazilian biotype.</title>
        <authorList>
            <person name="Quecine M.C."/>
            <person name="Pachon D.M.R."/>
            <person name="Bonatelli M.L."/>
            <person name="Correr F.H."/>
            <person name="Franceschini L.M."/>
            <person name="Leite T.F."/>
            <person name="Margarido G.R.A."/>
            <person name="Almeida C.A."/>
            <person name="Ferrarezi J.A."/>
            <person name="Labate C.A."/>
        </authorList>
    </citation>
    <scope>NUCLEOTIDE SEQUENCE</scope>
    <source>
        <strain evidence="2">MF-1</strain>
    </source>
</reference>
<organism evidence="2 3">
    <name type="scientific">Austropuccinia psidii MF-1</name>
    <dbReference type="NCBI Taxonomy" id="1389203"/>
    <lineage>
        <taxon>Eukaryota</taxon>
        <taxon>Fungi</taxon>
        <taxon>Dikarya</taxon>
        <taxon>Basidiomycota</taxon>
        <taxon>Pucciniomycotina</taxon>
        <taxon>Pucciniomycetes</taxon>
        <taxon>Pucciniales</taxon>
        <taxon>Sphaerophragmiaceae</taxon>
        <taxon>Austropuccinia</taxon>
    </lineage>
</organism>
<evidence type="ECO:0000256" key="1">
    <source>
        <dbReference type="SAM" id="Phobius"/>
    </source>
</evidence>
<keyword evidence="1" id="KW-1133">Transmembrane helix</keyword>
<accession>A0A9Q3BYM7</accession>
<dbReference type="EMBL" id="AVOT02003951">
    <property type="protein sequence ID" value="MBW0475006.1"/>
    <property type="molecule type" value="Genomic_DNA"/>
</dbReference>
<evidence type="ECO:0000313" key="2">
    <source>
        <dbReference type="EMBL" id="MBW0475006.1"/>
    </source>
</evidence>
<name>A0A9Q3BYM7_9BASI</name>
<feature type="transmembrane region" description="Helical" evidence="1">
    <location>
        <begin position="151"/>
        <end position="173"/>
    </location>
</feature>
<dbReference type="Proteomes" id="UP000765509">
    <property type="component" value="Unassembled WGS sequence"/>
</dbReference>
<keyword evidence="1" id="KW-0812">Transmembrane</keyword>
<evidence type="ECO:0000313" key="3">
    <source>
        <dbReference type="Proteomes" id="UP000765509"/>
    </source>
</evidence>
<dbReference type="AlphaFoldDB" id="A0A9Q3BYM7"/>
<feature type="transmembrane region" description="Helical" evidence="1">
    <location>
        <begin position="113"/>
        <end position="131"/>
    </location>
</feature>
<keyword evidence="3" id="KW-1185">Reference proteome</keyword>
<proteinExistence type="predicted"/>
<comment type="caution">
    <text evidence="2">The sequence shown here is derived from an EMBL/GenBank/DDBJ whole genome shotgun (WGS) entry which is preliminary data.</text>
</comment>
<gene>
    <name evidence="2" type="ORF">O181_014721</name>
</gene>
<protein>
    <submittedName>
        <fullName evidence="2">Uncharacterized protein</fullName>
    </submittedName>
</protein>
<keyword evidence="1" id="KW-0472">Membrane</keyword>
<dbReference type="InterPro" id="IPR021109">
    <property type="entry name" value="Peptidase_aspartic_dom_sf"/>
</dbReference>
<dbReference type="Gene3D" id="2.40.70.10">
    <property type="entry name" value="Acid Proteases"/>
    <property type="match status" value="1"/>
</dbReference>